<dbReference type="PANTHER" id="PTHR11161:SF0">
    <property type="entry name" value="O-ACYLTRANSFERASE LIKE PROTEIN"/>
    <property type="match status" value="1"/>
</dbReference>
<feature type="transmembrane region" description="Helical" evidence="1">
    <location>
        <begin position="291"/>
        <end position="318"/>
    </location>
</feature>
<feature type="transmembrane region" description="Helical" evidence="1">
    <location>
        <begin position="195"/>
        <end position="214"/>
    </location>
</feature>
<feature type="signal peptide" evidence="2">
    <location>
        <begin position="1"/>
        <end position="23"/>
    </location>
</feature>
<dbReference type="PANTHER" id="PTHR11161">
    <property type="entry name" value="O-ACYLTRANSFERASE"/>
    <property type="match status" value="1"/>
</dbReference>
<dbReference type="GO" id="GO:0016747">
    <property type="term" value="F:acyltransferase activity, transferring groups other than amino-acyl groups"/>
    <property type="evidence" value="ECO:0007669"/>
    <property type="project" value="InterPro"/>
</dbReference>
<protein>
    <recommendedName>
        <fullName evidence="3">Nose resistant-to-fluoxetine protein N-terminal domain-containing protein</fullName>
    </recommendedName>
</protein>
<dbReference type="InterPro" id="IPR002656">
    <property type="entry name" value="Acyl_transf_3_dom"/>
</dbReference>
<organism evidence="4 5">
    <name type="scientific">Cotesia glomerata</name>
    <name type="common">Lepidopteran parasitic wasp</name>
    <name type="synonym">Apanteles glomeratus</name>
    <dbReference type="NCBI Taxonomy" id="32391"/>
    <lineage>
        <taxon>Eukaryota</taxon>
        <taxon>Metazoa</taxon>
        <taxon>Ecdysozoa</taxon>
        <taxon>Arthropoda</taxon>
        <taxon>Hexapoda</taxon>
        <taxon>Insecta</taxon>
        <taxon>Pterygota</taxon>
        <taxon>Neoptera</taxon>
        <taxon>Endopterygota</taxon>
        <taxon>Hymenoptera</taxon>
        <taxon>Apocrita</taxon>
        <taxon>Ichneumonoidea</taxon>
        <taxon>Braconidae</taxon>
        <taxon>Microgastrinae</taxon>
        <taxon>Cotesia</taxon>
    </lineage>
</organism>
<dbReference type="Pfam" id="PF01757">
    <property type="entry name" value="Acyl_transf_3"/>
    <property type="match status" value="1"/>
</dbReference>
<gene>
    <name evidence="4" type="ORF">KQX54_002256</name>
</gene>
<feature type="chain" id="PRO_5043854657" description="Nose resistant-to-fluoxetine protein N-terminal domain-containing protein" evidence="2">
    <location>
        <begin position="24"/>
        <end position="686"/>
    </location>
</feature>
<dbReference type="InterPro" id="IPR006621">
    <property type="entry name" value="Nose-resist-to-fluoxetine_N"/>
</dbReference>
<dbReference type="AlphaFoldDB" id="A0AAV7IIK4"/>
<feature type="transmembrane region" description="Helical" evidence="1">
    <location>
        <begin position="338"/>
        <end position="356"/>
    </location>
</feature>
<evidence type="ECO:0000313" key="5">
    <source>
        <dbReference type="Proteomes" id="UP000826195"/>
    </source>
</evidence>
<evidence type="ECO:0000259" key="3">
    <source>
        <dbReference type="SMART" id="SM00703"/>
    </source>
</evidence>
<evidence type="ECO:0000256" key="2">
    <source>
        <dbReference type="SAM" id="SignalP"/>
    </source>
</evidence>
<dbReference type="EMBL" id="JAHXZJ010001492">
    <property type="protein sequence ID" value="KAH0551860.1"/>
    <property type="molecule type" value="Genomic_DNA"/>
</dbReference>
<feature type="transmembrane region" description="Helical" evidence="1">
    <location>
        <begin position="621"/>
        <end position="643"/>
    </location>
</feature>
<keyword evidence="1" id="KW-0812">Transmembrane</keyword>
<dbReference type="Proteomes" id="UP000826195">
    <property type="component" value="Unassembled WGS sequence"/>
</dbReference>
<dbReference type="Pfam" id="PF20146">
    <property type="entry name" value="NRF"/>
    <property type="match status" value="1"/>
</dbReference>
<feature type="transmembrane region" description="Helical" evidence="1">
    <location>
        <begin position="471"/>
        <end position="495"/>
    </location>
</feature>
<sequence>MSVGVVAIKQSLLILVCISLSSADPPGGTNKTVKTHLPLLRIPESYVPKNNSLEAKCDHQIQIFENSLQKFELWALEMFDASSKIPSGIFQGNIKDLGMYDQCLKVNVTVGNETIRGKHCMYTLVGEFNATKLPFNPALSVCLPATCSPKQVKEKMQKLINMTEPFLGGIKIQVKDATCSEVDDQPWELGAKVTLGLFGGLVTFLLICTFCDLLSRITSINSSLVNTLCKFSLIVNGQRILSTKAGKGNLPAISGIRFYSMCWVILGHTYIHSFFGSVVNSADALPWFRSWGAISILTAPFAVDTFFAMSGFLTSYLFFKEMARGRNFNIFSYYIHRYIRLTPAFMALLLFTTFLLPKLGSGALWQSITTTESNYCKLNWWPMLLYVHNYVYKDGMMCMGHSWYLAVDMQLFWVSPLIIYPLYKKPKLGLIILSAAIAASMITPAVVAAVNKFTVSLGVTGDLDSVIDMMLYFYIVTYTRAGPWVLGVLLGYILATGRRIPTPGKRKLGWILAILAFAYSFFTYRIYQQEDYQWNIYWETFQAAFARNIWAFGVCWIIYVSALGHGGILSKFLSLPIYLPFSRLSYSMYLLHYQIQTIRIASSRISAYFSDVQMLEGFINDLVICFLSAFVFSLIFESSFLVLEKLILTREGKVNQRETVDKNNFEKLQEGDASVENGVVNNGFEK</sequence>
<proteinExistence type="predicted"/>
<feature type="transmembrane region" description="Helical" evidence="1">
    <location>
        <begin position="430"/>
        <end position="451"/>
    </location>
</feature>
<dbReference type="SMART" id="SM00703">
    <property type="entry name" value="NRF"/>
    <property type="match status" value="1"/>
</dbReference>
<keyword evidence="1" id="KW-1133">Transmembrane helix</keyword>
<keyword evidence="5" id="KW-1185">Reference proteome</keyword>
<dbReference type="InterPro" id="IPR052728">
    <property type="entry name" value="O2_lipid_transport_reg"/>
</dbReference>
<name>A0AAV7IIK4_COTGL</name>
<keyword evidence="1" id="KW-0472">Membrane</keyword>
<keyword evidence="2" id="KW-0732">Signal</keyword>
<reference evidence="4 5" key="1">
    <citation type="journal article" date="2021" name="J. Hered.">
        <title>A chromosome-level genome assembly of the parasitoid wasp, Cotesia glomerata (Hymenoptera: Braconidae).</title>
        <authorList>
            <person name="Pinto B.J."/>
            <person name="Weis J.J."/>
            <person name="Gamble T."/>
            <person name="Ode P.J."/>
            <person name="Paul R."/>
            <person name="Zaspel J.M."/>
        </authorList>
    </citation>
    <scope>NUCLEOTIDE SEQUENCE [LARGE SCALE GENOMIC DNA]</scope>
    <source>
        <strain evidence="4">CgM1</strain>
    </source>
</reference>
<feature type="transmembrane region" description="Helical" evidence="1">
    <location>
        <begin position="403"/>
        <end position="423"/>
    </location>
</feature>
<feature type="transmembrane region" description="Helical" evidence="1">
    <location>
        <begin position="507"/>
        <end position="527"/>
    </location>
</feature>
<accession>A0AAV7IIK4</accession>
<feature type="domain" description="Nose resistant-to-fluoxetine protein N-terminal" evidence="3">
    <location>
        <begin position="54"/>
        <end position="181"/>
    </location>
</feature>
<comment type="caution">
    <text evidence="4">The sequence shown here is derived from an EMBL/GenBank/DDBJ whole genome shotgun (WGS) entry which is preliminary data.</text>
</comment>
<feature type="transmembrane region" description="Helical" evidence="1">
    <location>
        <begin position="547"/>
        <end position="569"/>
    </location>
</feature>
<evidence type="ECO:0000313" key="4">
    <source>
        <dbReference type="EMBL" id="KAH0551860.1"/>
    </source>
</evidence>
<evidence type="ECO:0000256" key="1">
    <source>
        <dbReference type="SAM" id="Phobius"/>
    </source>
</evidence>
<feature type="transmembrane region" description="Helical" evidence="1">
    <location>
        <begin position="258"/>
        <end position="279"/>
    </location>
</feature>